<keyword evidence="6" id="KW-1185">Reference proteome</keyword>
<dbReference type="GO" id="GO:0071949">
    <property type="term" value="F:FAD binding"/>
    <property type="evidence" value="ECO:0007669"/>
    <property type="project" value="InterPro"/>
</dbReference>
<keyword evidence="1" id="KW-0285">Flavoprotein</keyword>
<dbReference type="AlphaFoldDB" id="A0A165SMB2"/>
<proteinExistence type="predicted"/>
<organism evidence="5 6">
    <name type="scientific">Daedalea quercina L-15889</name>
    <dbReference type="NCBI Taxonomy" id="1314783"/>
    <lineage>
        <taxon>Eukaryota</taxon>
        <taxon>Fungi</taxon>
        <taxon>Dikarya</taxon>
        <taxon>Basidiomycota</taxon>
        <taxon>Agaricomycotina</taxon>
        <taxon>Agaricomycetes</taxon>
        <taxon>Polyporales</taxon>
        <taxon>Fomitopsis</taxon>
    </lineage>
</organism>
<sequence length="438" mass="48593">MSGVKFRVAICGGGIGGLCLAVALSRHPNIKVEVYEAAARFKEIGAGVMIWSRTWEILAHLGLDSNFAEIAHAIPDGSDGVGFDYRKSDQPMEGHRFYLFHRPYGCIRFHRAHFLDVFVDALPDGVAHFGKRLLSYTQNNLHGPLELQFSDNTTARCDILVGCDGIKSIVRKQMLEEKAAKTGQGELLHHIDPVWTGTVIYRGLIPVDRLNNRDGLEHRTAETPMMYCGKSKHVVSYSISRRSIVNVVACTSHPELEGTVACDEPWVVECTQKELLDCYDGWEPEVVDMLKCIEKPTRWVIHHLRPLPTYVSNKVALLGDAAHAMSPHQGAGAGQAIEDAFILAHLLGHQATSLATLPQALLAYEHVRLPLGNHVLRGSYESGVMYEFNGPQTDELQVLGPAIGRQWNWLNETTPVGEAERAVRWLVESLQAAVVEER</sequence>
<dbReference type="Pfam" id="PF01494">
    <property type="entry name" value="FAD_binding_3"/>
    <property type="match status" value="2"/>
</dbReference>
<feature type="domain" description="FAD-binding" evidence="4">
    <location>
        <begin position="307"/>
        <end position="377"/>
    </location>
</feature>
<dbReference type="STRING" id="1314783.A0A165SMB2"/>
<dbReference type="SUPFAM" id="SSF51905">
    <property type="entry name" value="FAD/NAD(P)-binding domain"/>
    <property type="match status" value="1"/>
</dbReference>
<dbReference type="PANTHER" id="PTHR46720">
    <property type="entry name" value="HYDROXYLASE, PUTATIVE (AFU_ORTHOLOGUE AFUA_3G01460)-RELATED"/>
    <property type="match status" value="1"/>
</dbReference>
<dbReference type="EMBL" id="KV429042">
    <property type="protein sequence ID" value="KZT72214.1"/>
    <property type="molecule type" value="Genomic_DNA"/>
</dbReference>
<reference evidence="5 6" key="1">
    <citation type="journal article" date="2016" name="Mol. Biol. Evol.">
        <title>Comparative Genomics of Early-Diverging Mushroom-Forming Fungi Provides Insights into the Origins of Lignocellulose Decay Capabilities.</title>
        <authorList>
            <person name="Nagy L.G."/>
            <person name="Riley R."/>
            <person name="Tritt A."/>
            <person name="Adam C."/>
            <person name="Daum C."/>
            <person name="Floudas D."/>
            <person name="Sun H."/>
            <person name="Yadav J.S."/>
            <person name="Pangilinan J."/>
            <person name="Larsson K.H."/>
            <person name="Matsuura K."/>
            <person name="Barry K."/>
            <person name="Labutti K."/>
            <person name="Kuo R."/>
            <person name="Ohm R.A."/>
            <person name="Bhattacharya S.S."/>
            <person name="Shirouzu T."/>
            <person name="Yoshinaga Y."/>
            <person name="Martin F.M."/>
            <person name="Grigoriev I.V."/>
            <person name="Hibbett D.S."/>
        </authorList>
    </citation>
    <scope>NUCLEOTIDE SEQUENCE [LARGE SCALE GENOMIC DNA]</scope>
    <source>
        <strain evidence="5 6">L-15889</strain>
    </source>
</reference>
<dbReference type="SUPFAM" id="SSF54373">
    <property type="entry name" value="FAD-linked reductases, C-terminal domain"/>
    <property type="match status" value="1"/>
</dbReference>
<evidence type="ECO:0000259" key="4">
    <source>
        <dbReference type="Pfam" id="PF01494"/>
    </source>
</evidence>
<gene>
    <name evidence="5" type="ORF">DAEQUDRAFT_723409</name>
</gene>
<dbReference type="GO" id="GO:0016491">
    <property type="term" value="F:oxidoreductase activity"/>
    <property type="evidence" value="ECO:0007669"/>
    <property type="project" value="UniProtKB-KW"/>
</dbReference>
<evidence type="ECO:0000313" key="6">
    <source>
        <dbReference type="Proteomes" id="UP000076727"/>
    </source>
</evidence>
<dbReference type="GO" id="GO:0044550">
    <property type="term" value="P:secondary metabolite biosynthetic process"/>
    <property type="evidence" value="ECO:0007669"/>
    <property type="project" value="TreeGrafter"/>
</dbReference>
<dbReference type="OrthoDB" id="417877at2759"/>
<evidence type="ECO:0000256" key="2">
    <source>
        <dbReference type="ARBA" id="ARBA00022827"/>
    </source>
</evidence>
<dbReference type="InterPro" id="IPR036188">
    <property type="entry name" value="FAD/NAD-bd_sf"/>
</dbReference>
<dbReference type="PANTHER" id="PTHR46720:SF3">
    <property type="entry name" value="FAD-BINDING DOMAIN-CONTAINING PROTEIN-RELATED"/>
    <property type="match status" value="1"/>
</dbReference>
<accession>A0A165SMB2</accession>
<name>A0A165SMB2_9APHY</name>
<keyword evidence="2" id="KW-0274">FAD</keyword>
<dbReference type="InterPro" id="IPR051104">
    <property type="entry name" value="FAD_monoxygenase"/>
</dbReference>
<evidence type="ECO:0000256" key="1">
    <source>
        <dbReference type="ARBA" id="ARBA00022630"/>
    </source>
</evidence>
<dbReference type="Gene3D" id="3.50.50.60">
    <property type="entry name" value="FAD/NAD(P)-binding domain"/>
    <property type="match status" value="1"/>
</dbReference>
<dbReference type="Proteomes" id="UP000076727">
    <property type="component" value="Unassembled WGS sequence"/>
</dbReference>
<dbReference type="PRINTS" id="PR00420">
    <property type="entry name" value="RNGMNOXGNASE"/>
</dbReference>
<keyword evidence="3" id="KW-0560">Oxidoreductase</keyword>
<protein>
    <submittedName>
        <fullName evidence="5">FAD/NAD(P)-binding domain-containing protein</fullName>
    </submittedName>
</protein>
<dbReference type="InterPro" id="IPR002938">
    <property type="entry name" value="FAD-bd"/>
</dbReference>
<evidence type="ECO:0000256" key="3">
    <source>
        <dbReference type="ARBA" id="ARBA00023002"/>
    </source>
</evidence>
<feature type="domain" description="FAD-binding" evidence="4">
    <location>
        <begin position="7"/>
        <end position="174"/>
    </location>
</feature>
<evidence type="ECO:0000313" key="5">
    <source>
        <dbReference type="EMBL" id="KZT72214.1"/>
    </source>
</evidence>